<gene>
    <name evidence="11" type="ORF">B0537_01050</name>
</gene>
<evidence type="ECO:0000256" key="8">
    <source>
        <dbReference type="SAM" id="SignalP"/>
    </source>
</evidence>
<feature type="chain" id="PRO_5038486990" evidence="8">
    <location>
        <begin position="21"/>
        <end position="398"/>
    </location>
</feature>
<keyword evidence="6" id="KW-0564">Palmitate</keyword>
<evidence type="ECO:0000256" key="2">
    <source>
        <dbReference type="ARBA" id="ARBA00007886"/>
    </source>
</evidence>
<dbReference type="GO" id="GO:0016020">
    <property type="term" value="C:membrane"/>
    <property type="evidence" value="ECO:0007669"/>
    <property type="project" value="UniProtKB-SubCell"/>
</dbReference>
<keyword evidence="7" id="KW-0449">Lipoprotein</keyword>
<dbReference type="Proteomes" id="UP000189464">
    <property type="component" value="Chromosome"/>
</dbReference>
<dbReference type="Gene3D" id="3.30.300.210">
    <property type="entry name" value="Nutrient germinant receptor protein C, domain 3"/>
    <property type="match status" value="1"/>
</dbReference>
<dbReference type="Pfam" id="PF05504">
    <property type="entry name" value="Spore_GerAC"/>
    <property type="match status" value="1"/>
</dbReference>
<feature type="domain" description="Spore germination protein N-terminal" evidence="10">
    <location>
        <begin position="22"/>
        <end position="195"/>
    </location>
</feature>
<dbReference type="PANTHER" id="PTHR35789">
    <property type="entry name" value="SPORE GERMINATION PROTEIN B3"/>
    <property type="match status" value="1"/>
</dbReference>
<dbReference type="InterPro" id="IPR057336">
    <property type="entry name" value="GerAC_N"/>
</dbReference>
<dbReference type="InterPro" id="IPR038501">
    <property type="entry name" value="Spore_GerAC_C_sf"/>
</dbReference>
<evidence type="ECO:0000256" key="3">
    <source>
        <dbReference type="ARBA" id="ARBA00022544"/>
    </source>
</evidence>
<evidence type="ECO:0000256" key="6">
    <source>
        <dbReference type="ARBA" id="ARBA00023139"/>
    </source>
</evidence>
<dbReference type="STRING" id="1833852.B0537_01050"/>
<dbReference type="EMBL" id="CP019698">
    <property type="protein sequence ID" value="AQS57814.1"/>
    <property type="molecule type" value="Genomic_DNA"/>
</dbReference>
<name>A0A1S6ISS6_9FIRM</name>
<dbReference type="PANTHER" id="PTHR35789:SF1">
    <property type="entry name" value="SPORE GERMINATION PROTEIN B3"/>
    <property type="match status" value="1"/>
</dbReference>
<dbReference type="KEGG" id="dfg:B0537_01050"/>
<evidence type="ECO:0000256" key="5">
    <source>
        <dbReference type="ARBA" id="ARBA00023136"/>
    </source>
</evidence>
<evidence type="ECO:0000313" key="12">
    <source>
        <dbReference type="Proteomes" id="UP000189464"/>
    </source>
</evidence>
<evidence type="ECO:0000313" key="11">
    <source>
        <dbReference type="EMBL" id="AQS57814.1"/>
    </source>
</evidence>
<keyword evidence="3" id="KW-0309">Germination</keyword>
<dbReference type="AlphaFoldDB" id="A0A1S6ISS6"/>
<comment type="similarity">
    <text evidence="2">Belongs to the GerABKC lipoprotein family.</text>
</comment>
<feature type="signal peptide" evidence="8">
    <location>
        <begin position="1"/>
        <end position="20"/>
    </location>
</feature>
<dbReference type="Gene3D" id="6.20.190.10">
    <property type="entry name" value="Nutrient germinant receptor protein C, domain 1"/>
    <property type="match status" value="1"/>
</dbReference>
<evidence type="ECO:0000256" key="4">
    <source>
        <dbReference type="ARBA" id="ARBA00022729"/>
    </source>
</evidence>
<dbReference type="InterPro" id="IPR008844">
    <property type="entry name" value="Spore_GerAC-like"/>
</dbReference>
<sequence>MQKKLLAGLALLLLVNLTGCWDSREVEQTGFVLGVGVDRGKEGSIVVIAQTVIPQPPGVGGNAAGGTMGQDTFHNWYSVGETMFDAVRNLTQKSPNRLFWSHNKIYIISEKLAREGLMDVMDFVERDPEFKQSAWILIAKENLEEIMNASSNMKQAPAQVLADIIDVRDRNSKYAVSSLGDFLQQLGSDKIQAYTAGVTFYQGLMEEQNTVALPNQEKPRAKELRVMDTAVFKQDKLVGWLNQEESRGLLWLQGKVKQGLLVLHMPNHKMVFEIFNSSTKLEPVIKEGQLIMKVKVKVSGNIGEMHPGTHMNEKHLQETEAIIAKTVTKQILSAVQRAQELNTDVLGFAAVVHRTYPKLWQQELAQQWSEIFPNLEVEVDVEGRVRGTGLITDPLQPK</sequence>
<comment type="subcellular location">
    <subcellularLocation>
        <location evidence="1">Membrane</location>
        <topology evidence="1">Lipid-anchor</topology>
    </subcellularLocation>
</comment>
<dbReference type="Pfam" id="PF25198">
    <property type="entry name" value="Spore_GerAC_N"/>
    <property type="match status" value="1"/>
</dbReference>
<proteinExistence type="inferred from homology"/>
<keyword evidence="5" id="KW-0472">Membrane</keyword>
<protein>
    <submittedName>
        <fullName evidence="11">Spore gernimation protein</fullName>
    </submittedName>
</protein>
<keyword evidence="12" id="KW-1185">Reference proteome</keyword>
<keyword evidence="4 8" id="KW-0732">Signal</keyword>
<reference evidence="11 12" key="1">
    <citation type="journal article" date="2016" name="Int. J. Syst. Evol. Microbiol.">
        <title>Desulfotomaculum ferrireducens sp. nov., a moderately thermophilic sulfate-reducing and dissimilatory Fe(III)-reducing bacterium isolated from compost.</title>
        <authorList>
            <person name="Yang G."/>
            <person name="Guo J."/>
            <person name="Zhuang L."/>
            <person name="Yuan Y."/>
            <person name="Zhou S."/>
        </authorList>
    </citation>
    <scope>NUCLEOTIDE SEQUENCE [LARGE SCALE GENOMIC DNA]</scope>
    <source>
        <strain evidence="11 12">GSS09</strain>
    </source>
</reference>
<feature type="domain" description="Spore germination GerAC-like C-terminal" evidence="9">
    <location>
        <begin position="228"/>
        <end position="389"/>
    </location>
</feature>
<evidence type="ECO:0000259" key="9">
    <source>
        <dbReference type="Pfam" id="PF05504"/>
    </source>
</evidence>
<organism evidence="11 12">
    <name type="scientific">Desulforamulus ferrireducens</name>
    <dbReference type="NCBI Taxonomy" id="1833852"/>
    <lineage>
        <taxon>Bacteria</taxon>
        <taxon>Bacillati</taxon>
        <taxon>Bacillota</taxon>
        <taxon>Clostridia</taxon>
        <taxon>Eubacteriales</taxon>
        <taxon>Peptococcaceae</taxon>
        <taxon>Desulforamulus</taxon>
    </lineage>
</organism>
<accession>A0A1S6ISS6</accession>
<evidence type="ECO:0000259" key="10">
    <source>
        <dbReference type="Pfam" id="PF25198"/>
    </source>
</evidence>
<dbReference type="GO" id="GO:0009847">
    <property type="term" value="P:spore germination"/>
    <property type="evidence" value="ECO:0007669"/>
    <property type="project" value="InterPro"/>
</dbReference>
<evidence type="ECO:0000256" key="1">
    <source>
        <dbReference type="ARBA" id="ARBA00004635"/>
    </source>
</evidence>
<dbReference type="NCBIfam" id="TIGR02887">
    <property type="entry name" value="spore_ger_x_C"/>
    <property type="match status" value="1"/>
</dbReference>
<evidence type="ECO:0000256" key="7">
    <source>
        <dbReference type="ARBA" id="ARBA00023288"/>
    </source>
</evidence>
<dbReference type="InterPro" id="IPR046953">
    <property type="entry name" value="Spore_GerAC-like_C"/>
</dbReference>